<dbReference type="EMBL" id="GG686311">
    <property type="protein sequence ID" value="EEQ98726.1"/>
    <property type="molecule type" value="Genomic_DNA"/>
</dbReference>
<dbReference type="PANTHER" id="PTHR48050:SF13">
    <property type="entry name" value="STEROL 3-BETA-GLUCOSYLTRANSFERASE UGT80A2"/>
    <property type="match status" value="1"/>
</dbReference>
<dbReference type="GO" id="GO:0005975">
    <property type="term" value="P:carbohydrate metabolic process"/>
    <property type="evidence" value="ECO:0007669"/>
    <property type="project" value="InterPro"/>
</dbReference>
<dbReference type="Gene3D" id="3.40.50.2000">
    <property type="entry name" value="Glycogen Phosphorylase B"/>
    <property type="match status" value="1"/>
</dbReference>
<protein>
    <recommendedName>
        <fullName evidence="2">Glycosyltransferase family 28 N-terminal domain-containing protein</fullName>
    </recommendedName>
</protein>
<keyword evidence="1" id="KW-0812">Transmembrane</keyword>
<dbReference type="InParanoid" id="C5LX16"/>
<dbReference type="Pfam" id="PF03033">
    <property type="entry name" value="Glyco_transf_28"/>
    <property type="match status" value="1"/>
</dbReference>
<evidence type="ECO:0000259" key="2">
    <source>
        <dbReference type="Pfam" id="PF03033"/>
    </source>
</evidence>
<gene>
    <name evidence="3" type="ORF">Pmar_PMAR004047</name>
</gene>
<dbReference type="OrthoDB" id="438561at2759"/>
<keyword evidence="1" id="KW-1133">Transmembrane helix</keyword>
<evidence type="ECO:0000313" key="4">
    <source>
        <dbReference type="Proteomes" id="UP000007800"/>
    </source>
</evidence>
<feature type="transmembrane region" description="Helical" evidence="1">
    <location>
        <begin position="63"/>
        <end position="84"/>
    </location>
</feature>
<dbReference type="RefSeq" id="XP_002766009.1">
    <property type="nucleotide sequence ID" value="XM_002765963.1"/>
</dbReference>
<dbReference type="InterPro" id="IPR050426">
    <property type="entry name" value="Glycosyltransferase_28"/>
</dbReference>
<dbReference type="AlphaFoldDB" id="C5LX16"/>
<accession>C5LX16</accession>
<proteinExistence type="predicted"/>
<sequence>MLFFVSTSLFSCVYVYNFGRAMEDAVTDSVYRYGPVFSRIVWVADPGLFTIIASHVSMSHIGALPLLCIDVIVTIGVIASSLFWLENSSVLLSMADLINFIIVIAVDSYLSLQSTRRLRDLLTRDAKEHPEEWQQFICLSFDNLDHAGEGVIETRMHRLEVVINGIVCRRPDLVMMMFPRPEGNNIPRMNITLIDVGSRGDVEPYIAISKELNAMGHHCRICTHDKFRDMVERKGIEFFPMALDAPGHWQPEDFMRHAAESPSWSPKFLFTPRDMWYILLHTPGMMESLREIFFPPGWQTDKVGAWAAVKSNREERWVTHAMIANPPSYIHVHLAERLGVPLHM</sequence>
<dbReference type="PANTHER" id="PTHR48050">
    <property type="entry name" value="STEROL 3-BETA-GLUCOSYLTRANSFERASE"/>
    <property type="match status" value="1"/>
</dbReference>
<dbReference type="SUPFAM" id="SSF53756">
    <property type="entry name" value="UDP-Glycosyltransferase/glycogen phosphorylase"/>
    <property type="match status" value="1"/>
</dbReference>
<feature type="domain" description="Glycosyltransferase family 28 N-terminal" evidence="2">
    <location>
        <begin position="191"/>
        <end position="244"/>
    </location>
</feature>
<evidence type="ECO:0000256" key="1">
    <source>
        <dbReference type="SAM" id="Phobius"/>
    </source>
</evidence>
<organism evidence="4">
    <name type="scientific">Perkinsus marinus (strain ATCC 50983 / TXsc)</name>
    <dbReference type="NCBI Taxonomy" id="423536"/>
    <lineage>
        <taxon>Eukaryota</taxon>
        <taxon>Sar</taxon>
        <taxon>Alveolata</taxon>
        <taxon>Perkinsozoa</taxon>
        <taxon>Perkinsea</taxon>
        <taxon>Perkinsida</taxon>
        <taxon>Perkinsidae</taxon>
        <taxon>Perkinsus</taxon>
    </lineage>
</organism>
<keyword evidence="1" id="KW-0472">Membrane</keyword>
<keyword evidence="4" id="KW-1185">Reference proteome</keyword>
<dbReference type="InterPro" id="IPR004276">
    <property type="entry name" value="GlycoTrans_28_N"/>
</dbReference>
<dbReference type="GO" id="GO:0016758">
    <property type="term" value="F:hexosyltransferase activity"/>
    <property type="evidence" value="ECO:0007669"/>
    <property type="project" value="InterPro"/>
</dbReference>
<dbReference type="GeneID" id="9062654"/>
<evidence type="ECO:0000313" key="3">
    <source>
        <dbReference type="EMBL" id="EEQ98726.1"/>
    </source>
</evidence>
<name>C5LX16_PERM5</name>
<reference evidence="3 4" key="1">
    <citation type="submission" date="2008-07" db="EMBL/GenBank/DDBJ databases">
        <authorList>
            <person name="El-Sayed N."/>
            <person name="Caler E."/>
            <person name="Inman J."/>
            <person name="Amedeo P."/>
            <person name="Hass B."/>
            <person name="Wortman J."/>
        </authorList>
    </citation>
    <scope>NUCLEOTIDE SEQUENCE [LARGE SCALE GENOMIC DNA]</scope>
    <source>
        <strain evidence="4">ATCC 50983 / TXsc</strain>
    </source>
</reference>
<feature type="transmembrane region" description="Helical" evidence="1">
    <location>
        <begin position="90"/>
        <end position="110"/>
    </location>
</feature>
<dbReference type="Proteomes" id="UP000007800">
    <property type="component" value="Unassembled WGS sequence"/>
</dbReference>